<dbReference type="InterPro" id="IPR005966">
    <property type="entry name" value="D-Cys_desShydrase"/>
</dbReference>
<keyword evidence="3 5" id="KW-0663">Pyridoxal phosphate</keyword>
<dbReference type="PANTHER" id="PTHR43780:SF2">
    <property type="entry name" value="1-AMINOCYCLOPROPANE-1-CARBOXYLATE DEAMINASE-RELATED"/>
    <property type="match status" value="1"/>
</dbReference>
<proteinExistence type="inferred from homology"/>
<accession>A0A1M6N0M9</accession>
<dbReference type="InterPro" id="IPR027278">
    <property type="entry name" value="ACCD_DCysDesulf"/>
</dbReference>
<evidence type="ECO:0000256" key="1">
    <source>
        <dbReference type="ARBA" id="ARBA00001933"/>
    </source>
</evidence>
<dbReference type="Gene3D" id="3.40.50.1100">
    <property type="match status" value="2"/>
</dbReference>
<gene>
    <name evidence="7" type="ORF">SAMN02745883_00741</name>
</gene>
<feature type="active site" description="Nucleophile" evidence="4">
    <location>
        <position position="76"/>
    </location>
</feature>
<dbReference type="STRING" id="1121266.SAMN02745883_00741"/>
<evidence type="ECO:0000256" key="5">
    <source>
        <dbReference type="PIRSR" id="PIRSR006278-2"/>
    </source>
</evidence>
<comment type="cofactor">
    <cofactor evidence="1">
        <name>pyridoxal 5'-phosphate</name>
        <dbReference type="ChEBI" id="CHEBI:597326"/>
    </cofactor>
</comment>
<evidence type="ECO:0000313" key="8">
    <source>
        <dbReference type="Proteomes" id="UP000184082"/>
    </source>
</evidence>
<dbReference type="NCBIfam" id="TIGR01275">
    <property type="entry name" value="ACC_deam_rel"/>
    <property type="match status" value="1"/>
</dbReference>
<dbReference type="RefSeq" id="WP_072966028.1">
    <property type="nucleotide sequence ID" value="NZ_FRAJ01000005.1"/>
</dbReference>
<dbReference type="PANTHER" id="PTHR43780">
    <property type="entry name" value="1-AMINOCYCLOPROPANE-1-CARBOXYLATE DEAMINASE-RELATED"/>
    <property type="match status" value="1"/>
</dbReference>
<evidence type="ECO:0000256" key="3">
    <source>
        <dbReference type="ARBA" id="ARBA00022898"/>
    </source>
</evidence>
<dbReference type="InterPro" id="IPR001926">
    <property type="entry name" value="TrpB-like_PALP"/>
</dbReference>
<evidence type="ECO:0000313" key="7">
    <source>
        <dbReference type="EMBL" id="SHJ89270.1"/>
    </source>
</evidence>
<comment type="similarity">
    <text evidence="2">Belongs to the ACC deaminase/D-cysteine desulfhydrase family.</text>
</comment>
<dbReference type="InterPro" id="IPR036052">
    <property type="entry name" value="TrpB-like_PALP_sf"/>
</dbReference>
<feature type="domain" description="Tryptophan synthase beta chain-like PALP" evidence="6">
    <location>
        <begin position="12"/>
        <end position="313"/>
    </location>
</feature>
<reference evidence="7 8" key="1">
    <citation type="submission" date="2016-11" db="EMBL/GenBank/DDBJ databases">
        <authorList>
            <person name="Jaros S."/>
            <person name="Januszkiewicz K."/>
            <person name="Wedrychowicz H."/>
        </authorList>
    </citation>
    <scope>NUCLEOTIDE SEQUENCE [LARGE SCALE GENOMIC DNA]</scope>
    <source>
        <strain evidence="7 8">DSM 14501</strain>
    </source>
</reference>
<dbReference type="Pfam" id="PF00291">
    <property type="entry name" value="PALP"/>
    <property type="match status" value="1"/>
</dbReference>
<feature type="modified residue" description="N6-(pyridoxal phosphate)lysine" evidence="5">
    <location>
        <position position="49"/>
    </location>
</feature>
<dbReference type="GO" id="GO:1901605">
    <property type="term" value="P:alpha-amino acid metabolic process"/>
    <property type="evidence" value="ECO:0007669"/>
    <property type="project" value="UniProtKB-ARBA"/>
</dbReference>
<dbReference type="Proteomes" id="UP000184082">
    <property type="component" value="Unassembled WGS sequence"/>
</dbReference>
<dbReference type="SUPFAM" id="SSF53686">
    <property type="entry name" value="Tryptophan synthase beta subunit-like PLP-dependent enzymes"/>
    <property type="match status" value="1"/>
</dbReference>
<dbReference type="GO" id="GO:0019148">
    <property type="term" value="F:D-cysteine desulfhydrase activity"/>
    <property type="evidence" value="ECO:0007669"/>
    <property type="project" value="TreeGrafter"/>
</dbReference>
<protein>
    <submittedName>
        <fullName evidence="7">D-cysteine desulfhydrase</fullName>
    </submittedName>
</protein>
<keyword evidence="8" id="KW-1185">Reference proteome</keyword>
<evidence type="ECO:0000256" key="2">
    <source>
        <dbReference type="ARBA" id="ARBA00008639"/>
    </source>
</evidence>
<evidence type="ECO:0000259" key="6">
    <source>
        <dbReference type="Pfam" id="PF00291"/>
    </source>
</evidence>
<name>A0A1M6N0M9_9FIRM</name>
<organism evidence="7 8">
    <name type="scientific">Caminicella sporogenes DSM 14501</name>
    <dbReference type="NCBI Taxonomy" id="1121266"/>
    <lineage>
        <taxon>Bacteria</taxon>
        <taxon>Bacillati</taxon>
        <taxon>Bacillota</taxon>
        <taxon>Clostridia</taxon>
        <taxon>Peptostreptococcales</taxon>
        <taxon>Caminicellaceae</taxon>
        <taxon>Caminicella</taxon>
    </lineage>
</organism>
<dbReference type="AlphaFoldDB" id="A0A1M6N0M9"/>
<dbReference type="PIRSF" id="PIRSF006278">
    <property type="entry name" value="ACCD_DCysDesulf"/>
    <property type="match status" value="1"/>
</dbReference>
<sequence>MYKISNFKRKKLGIFPTPFKKLQNLSSKFNVNLFIKRDDLSGVGVGGNKIRKLEFLLADAIDKGCDTVITIGGAQSNHAMLTAASCRKLHLEPILVLKKRGVTDTKGNLLLNNILDAKIYFIDTDSTSEVYDEAIKLSEELMKKGKKPYVIPMGGSNILGTLGYINCAFELFKQADEIGVNIDHIVCASGSGGTQGGIIAGVKLLDKKTKVTGVMVSPEKDFEKKISNLVNGALKLLESDICINEKEVVLKDYVGPGYAIPSEIGTQAIKLLAKNEGIILDPVYTGKAFGGLIDLIERGYIRENENVVFIHTGGIPGLFAIH</sequence>
<evidence type="ECO:0000256" key="4">
    <source>
        <dbReference type="PIRSR" id="PIRSR006278-1"/>
    </source>
</evidence>
<dbReference type="EMBL" id="FRAJ01000005">
    <property type="protein sequence ID" value="SHJ89270.1"/>
    <property type="molecule type" value="Genomic_DNA"/>
</dbReference>